<reference evidence="1 2" key="1">
    <citation type="submission" date="2022-04" db="EMBL/GenBank/DDBJ databases">
        <title>Positive selection, recombination, and allopatry shape intraspecific diversity of widespread and dominant cyanobacteria.</title>
        <authorList>
            <person name="Wei J."/>
            <person name="Shu W."/>
            <person name="Hu C."/>
        </authorList>
    </citation>
    <scope>NUCLEOTIDE SEQUENCE [LARGE SCALE GENOMIC DNA]</scope>
    <source>
        <strain evidence="1 2">GB2-A4</strain>
    </source>
</reference>
<accession>A0ABV0JA91</accession>
<dbReference type="Proteomes" id="UP001464891">
    <property type="component" value="Unassembled WGS sequence"/>
</dbReference>
<name>A0ABV0JA91_9CYAN</name>
<dbReference type="EMBL" id="JAMPKM010000007">
    <property type="protein sequence ID" value="MEP0818045.1"/>
    <property type="molecule type" value="Genomic_DNA"/>
</dbReference>
<proteinExistence type="predicted"/>
<organism evidence="1 2">
    <name type="scientific">Trichocoleus desertorum GB2-A4</name>
    <dbReference type="NCBI Taxonomy" id="2933944"/>
    <lineage>
        <taxon>Bacteria</taxon>
        <taxon>Bacillati</taxon>
        <taxon>Cyanobacteriota</taxon>
        <taxon>Cyanophyceae</taxon>
        <taxon>Leptolyngbyales</taxon>
        <taxon>Trichocoleusaceae</taxon>
        <taxon>Trichocoleus</taxon>
    </lineage>
</organism>
<evidence type="ECO:0000313" key="1">
    <source>
        <dbReference type="EMBL" id="MEP0818045.1"/>
    </source>
</evidence>
<dbReference type="RefSeq" id="WP_190432454.1">
    <property type="nucleotide sequence ID" value="NZ_JAMPKM010000007.1"/>
</dbReference>
<sequence length="50" mass="5625">MSIVPNSISRKDLLQLWVETLSGLTPEQKTIVLDAFTQLHRVAAFDSQLN</sequence>
<gene>
    <name evidence="1" type="ORF">NC998_13165</name>
</gene>
<comment type="caution">
    <text evidence="1">The sequence shown here is derived from an EMBL/GenBank/DDBJ whole genome shotgun (WGS) entry which is preliminary data.</text>
</comment>
<protein>
    <submittedName>
        <fullName evidence="1">Uncharacterized protein</fullName>
    </submittedName>
</protein>
<evidence type="ECO:0000313" key="2">
    <source>
        <dbReference type="Proteomes" id="UP001464891"/>
    </source>
</evidence>
<keyword evidence="2" id="KW-1185">Reference proteome</keyword>